<gene>
    <name evidence="1" type="ORF">F444_21496</name>
</gene>
<evidence type="ECO:0000313" key="1">
    <source>
        <dbReference type="EMBL" id="ETO60288.1"/>
    </source>
</evidence>
<comment type="caution">
    <text evidence="1">The sequence shown here is derived from an EMBL/GenBank/DDBJ whole genome shotgun (WGS) entry which is preliminary data.</text>
</comment>
<organism evidence="1 2">
    <name type="scientific">Phytophthora nicotianae P1976</name>
    <dbReference type="NCBI Taxonomy" id="1317066"/>
    <lineage>
        <taxon>Eukaryota</taxon>
        <taxon>Sar</taxon>
        <taxon>Stramenopiles</taxon>
        <taxon>Oomycota</taxon>
        <taxon>Peronosporomycetes</taxon>
        <taxon>Peronosporales</taxon>
        <taxon>Peronosporaceae</taxon>
        <taxon>Phytophthora</taxon>
    </lineage>
</organism>
<accession>A0A080Z0X7</accession>
<proteinExistence type="predicted"/>
<sequence length="62" mass="6787">MTASMPRARLSWEFTCDQRPGPGGPTFLAKQGVYRSTNLSCQMVMETINSMGTSLPTLFLGD</sequence>
<reference evidence="1 2" key="1">
    <citation type="submission" date="2013-11" db="EMBL/GenBank/DDBJ databases">
        <title>The Genome Sequence of Phytophthora parasitica P1976.</title>
        <authorList>
            <consortium name="The Broad Institute Genomics Platform"/>
            <person name="Russ C."/>
            <person name="Tyler B."/>
            <person name="Panabieres F."/>
            <person name="Shan W."/>
            <person name="Tripathy S."/>
            <person name="Grunwald N."/>
            <person name="Machado M."/>
            <person name="Johnson C.S."/>
            <person name="Walker B."/>
            <person name="Young S."/>
            <person name="Zeng Q."/>
            <person name="Gargeya S."/>
            <person name="Fitzgerald M."/>
            <person name="Haas B."/>
            <person name="Abouelleil A."/>
            <person name="Allen A.W."/>
            <person name="Alvarado L."/>
            <person name="Arachchi H.M."/>
            <person name="Berlin A.M."/>
            <person name="Chapman S.B."/>
            <person name="Gainer-Dewar J."/>
            <person name="Goldberg J."/>
            <person name="Griggs A."/>
            <person name="Gujja S."/>
            <person name="Hansen M."/>
            <person name="Howarth C."/>
            <person name="Imamovic A."/>
            <person name="Ireland A."/>
            <person name="Larimer J."/>
            <person name="McCowan C."/>
            <person name="Murphy C."/>
            <person name="Pearson M."/>
            <person name="Poon T.W."/>
            <person name="Priest M."/>
            <person name="Roberts A."/>
            <person name="Saif S."/>
            <person name="Shea T."/>
            <person name="Sisk P."/>
            <person name="Sykes S."/>
            <person name="Wortman J."/>
            <person name="Nusbaum C."/>
            <person name="Birren B."/>
        </authorList>
    </citation>
    <scope>NUCLEOTIDE SEQUENCE [LARGE SCALE GENOMIC DNA]</scope>
    <source>
        <strain evidence="1 2">P1976</strain>
    </source>
</reference>
<dbReference type="Proteomes" id="UP000028582">
    <property type="component" value="Unassembled WGS sequence"/>
</dbReference>
<protein>
    <submittedName>
        <fullName evidence="1">Uncharacterized protein</fullName>
    </submittedName>
</protein>
<dbReference type="EMBL" id="ANJA01003959">
    <property type="protein sequence ID" value="ETO60288.1"/>
    <property type="molecule type" value="Genomic_DNA"/>
</dbReference>
<dbReference type="AlphaFoldDB" id="A0A080Z0X7"/>
<name>A0A080Z0X7_PHYNI</name>
<evidence type="ECO:0000313" key="2">
    <source>
        <dbReference type="Proteomes" id="UP000028582"/>
    </source>
</evidence>